<evidence type="ECO:0000259" key="8">
    <source>
        <dbReference type="PROSITE" id="PS50929"/>
    </source>
</evidence>
<evidence type="ECO:0000259" key="7">
    <source>
        <dbReference type="PROSITE" id="PS50893"/>
    </source>
</evidence>
<dbReference type="InterPro" id="IPR036640">
    <property type="entry name" value="ABC1_TM_sf"/>
</dbReference>
<gene>
    <name evidence="9" type="ORF">E1283_12570</name>
</gene>
<dbReference type="InterPro" id="IPR017871">
    <property type="entry name" value="ABC_transporter-like_CS"/>
</dbReference>
<keyword evidence="9" id="KW-0547">Nucleotide-binding</keyword>
<dbReference type="OrthoDB" id="4966664at2"/>
<feature type="region of interest" description="Disordered" evidence="5">
    <location>
        <begin position="607"/>
        <end position="631"/>
    </location>
</feature>
<dbReference type="SUPFAM" id="SSF52540">
    <property type="entry name" value="P-loop containing nucleoside triphosphate hydrolases"/>
    <property type="match status" value="1"/>
</dbReference>
<dbReference type="Gene3D" id="3.40.50.300">
    <property type="entry name" value="P-loop containing nucleotide triphosphate hydrolases"/>
    <property type="match status" value="1"/>
</dbReference>
<feature type="transmembrane region" description="Helical" evidence="6">
    <location>
        <begin position="321"/>
        <end position="342"/>
    </location>
</feature>
<feature type="region of interest" description="Disordered" evidence="5">
    <location>
        <begin position="1"/>
        <end position="47"/>
    </location>
</feature>
<dbReference type="SUPFAM" id="SSF90123">
    <property type="entry name" value="ABC transporter transmembrane region"/>
    <property type="match status" value="1"/>
</dbReference>
<evidence type="ECO:0000256" key="6">
    <source>
        <dbReference type="SAM" id="Phobius"/>
    </source>
</evidence>
<dbReference type="EMBL" id="SMKI01000108">
    <property type="protein sequence ID" value="TDC75390.1"/>
    <property type="molecule type" value="Genomic_DNA"/>
</dbReference>
<evidence type="ECO:0000256" key="1">
    <source>
        <dbReference type="ARBA" id="ARBA00004651"/>
    </source>
</evidence>
<dbReference type="GO" id="GO:0005886">
    <property type="term" value="C:plasma membrane"/>
    <property type="evidence" value="ECO:0007669"/>
    <property type="project" value="UniProtKB-SubCell"/>
</dbReference>
<keyword evidence="3 6" id="KW-1133">Transmembrane helix</keyword>
<evidence type="ECO:0000256" key="2">
    <source>
        <dbReference type="ARBA" id="ARBA00022692"/>
    </source>
</evidence>
<feature type="compositionally biased region" description="Low complexity" evidence="5">
    <location>
        <begin position="622"/>
        <end position="631"/>
    </location>
</feature>
<dbReference type="CDD" id="cd07346">
    <property type="entry name" value="ABC_6TM_exporters"/>
    <property type="match status" value="1"/>
</dbReference>
<feature type="transmembrane region" description="Helical" evidence="6">
    <location>
        <begin position="206"/>
        <end position="226"/>
    </location>
</feature>
<feature type="domain" description="ABC transporter" evidence="7">
    <location>
        <begin position="296"/>
        <end position="602"/>
    </location>
</feature>
<dbReference type="Pfam" id="PF00005">
    <property type="entry name" value="ABC_tran"/>
    <property type="match status" value="1"/>
</dbReference>
<dbReference type="GO" id="GO:0016887">
    <property type="term" value="F:ATP hydrolysis activity"/>
    <property type="evidence" value="ECO:0007669"/>
    <property type="project" value="InterPro"/>
</dbReference>
<evidence type="ECO:0000256" key="4">
    <source>
        <dbReference type="ARBA" id="ARBA00023136"/>
    </source>
</evidence>
<dbReference type="Proteomes" id="UP000295345">
    <property type="component" value="Unassembled WGS sequence"/>
</dbReference>
<evidence type="ECO:0000313" key="10">
    <source>
        <dbReference type="Proteomes" id="UP000295345"/>
    </source>
</evidence>
<comment type="subcellular location">
    <subcellularLocation>
        <location evidence="1">Cell membrane</location>
        <topology evidence="1">Multi-pass membrane protein</topology>
    </subcellularLocation>
</comment>
<sequence length="631" mass="65292">MEPVAARGTLVPHSANDAGRVDDTRDTREPHGPREPEPTGATCLTGVPDRRSAGRFLWWLGVSQRGRVATGMFFGASWMAGLTLVPLLLSRAVDDGLVPGRPGALLGWCGALLAIGVLNALLAMGRHRMMTQVRMDAAFRTARLVNAHATRLGATLPRRVTAGEVVTIGMRDVGMAGQALTVASSSGVGLVAFAMVAVLLLAISPVLAAVVLLGVPVFALLVGPLLGPLRGSETAYRERESGLAARVLDIVGGLRVLGGLGGKAAYADRYRRDSALLRAEGYRVATVTSWIQALGAGLPVLFLAAVTWLAARLAARGDITVGELVAVYGYVAVLSLPVAYLIEGAYDVSRGLVAARRIIRFLDLEPERVDAPAPLAAPPVGSRLHDPESGVSVAPARLTAVVSARPAETVAVLDRLGGIAAGASAVTWGGVRLDRVAGERIRDRILVADNEAELFAGPLRAVLGGRREPDGAAIAAAVRAAAAEDVVRGLPGGLDAPVLPGGRNLSGGQRQRIRLARALLADPEVLLAVEPTSAVDAHTEAAMARGLRAARAGRATVVGSASPLLLDRADVVYYLVDGRAVAVGAHRELLAAEPGYRRLVARGVEDAEGTRAADADPEPDEGGAPAAAVAR</sequence>
<evidence type="ECO:0000256" key="3">
    <source>
        <dbReference type="ARBA" id="ARBA00022989"/>
    </source>
</evidence>
<dbReference type="AlphaFoldDB" id="A0A4R4TDI6"/>
<dbReference type="InterPro" id="IPR011527">
    <property type="entry name" value="ABC1_TM_dom"/>
</dbReference>
<dbReference type="InterPro" id="IPR027417">
    <property type="entry name" value="P-loop_NTPase"/>
</dbReference>
<accession>A0A4R4TDI6</accession>
<dbReference type="PROSITE" id="PS50929">
    <property type="entry name" value="ABC_TM1F"/>
    <property type="match status" value="1"/>
</dbReference>
<feature type="transmembrane region" description="Helical" evidence="6">
    <location>
        <begin position="179"/>
        <end position="200"/>
    </location>
</feature>
<feature type="transmembrane region" description="Helical" evidence="6">
    <location>
        <begin position="287"/>
        <end position="309"/>
    </location>
</feature>
<dbReference type="GO" id="GO:0005524">
    <property type="term" value="F:ATP binding"/>
    <property type="evidence" value="ECO:0007669"/>
    <property type="project" value="UniProtKB-KW"/>
</dbReference>
<dbReference type="RefSeq" id="WP_132818075.1">
    <property type="nucleotide sequence ID" value="NZ_SMKI01000108.1"/>
</dbReference>
<feature type="transmembrane region" description="Helical" evidence="6">
    <location>
        <begin position="73"/>
        <end position="93"/>
    </location>
</feature>
<feature type="compositionally biased region" description="Basic and acidic residues" evidence="5">
    <location>
        <begin position="19"/>
        <end position="37"/>
    </location>
</feature>
<dbReference type="PROSITE" id="PS50893">
    <property type="entry name" value="ABC_TRANSPORTER_2"/>
    <property type="match status" value="1"/>
</dbReference>
<keyword evidence="4 6" id="KW-0472">Membrane</keyword>
<proteinExistence type="predicted"/>
<dbReference type="Gene3D" id="1.20.1560.10">
    <property type="entry name" value="ABC transporter type 1, transmembrane domain"/>
    <property type="match status" value="1"/>
</dbReference>
<protein>
    <submittedName>
        <fullName evidence="9">ABC transporter ATP-binding protein</fullName>
    </submittedName>
</protein>
<evidence type="ECO:0000256" key="5">
    <source>
        <dbReference type="SAM" id="MobiDB-lite"/>
    </source>
</evidence>
<dbReference type="Pfam" id="PF00664">
    <property type="entry name" value="ABC_membrane"/>
    <property type="match status" value="1"/>
</dbReference>
<keyword evidence="2 6" id="KW-0812">Transmembrane</keyword>
<dbReference type="PANTHER" id="PTHR43394:SF1">
    <property type="entry name" value="ATP-BINDING CASSETTE SUB-FAMILY B MEMBER 10, MITOCHONDRIAL"/>
    <property type="match status" value="1"/>
</dbReference>
<dbReference type="PANTHER" id="PTHR43394">
    <property type="entry name" value="ATP-DEPENDENT PERMEASE MDL1, MITOCHONDRIAL"/>
    <property type="match status" value="1"/>
</dbReference>
<dbReference type="GO" id="GO:0015421">
    <property type="term" value="F:ABC-type oligopeptide transporter activity"/>
    <property type="evidence" value="ECO:0007669"/>
    <property type="project" value="TreeGrafter"/>
</dbReference>
<dbReference type="InterPro" id="IPR039421">
    <property type="entry name" value="Type_1_exporter"/>
</dbReference>
<reference evidence="9 10" key="1">
    <citation type="submission" date="2019-03" db="EMBL/GenBank/DDBJ databases">
        <title>Draft genome sequences of novel Actinobacteria.</title>
        <authorList>
            <person name="Sahin N."/>
            <person name="Ay H."/>
            <person name="Saygin H."/>
        </authorList>
    </citation>
    <scope>NUCLEOTIDE SEQUENCE [LARGE SCALE GENOMIC DNA]</scope>
    <source>
        <strain evidence="9 10">DSM 41900</strain>
    </source>
</reference>
<name>A0A4R4TDI6_9ACTN</name>
<feature type="domain" description="ABC transmembrane type-1" evidence="8">
    <location>
        <begin position="69"/>
        <end position="350"/>
    </location>
</feature>
<comment type="caution">
    <text evidence="9">The sequence shown here is derived from an EMBL/GenBank/DDBJ whole genome shotgun (WGS) entry which is preliminary data.</text>
</comment>
<feature type="transmembrane region" description="Helical" evidence="6">
    <location>
        <begin position="105"/>
        <end position="125"/>
    </location>
</feature>
<keyword evidence="9" id="KW-0067">ATP-binding</keyword>
<keyword evidence="10" id="KW-1185">Reference proteome</keyword>
<evidence type="ECO:0000313" key="9">
    <source>
        <dbReference type="EMBL" id="TDC75390.1"/>
    </source>
</evidence>
<organism evidence="9 10">
    <name type="scientific">Streptomyces hainanensis</name>
    <dbReference type="NCBI Taxonomy" id="402648"/>
    <lineage>
        <taxon>Bacteria</taxon>
        <taxon>Bacillati</taxon>
        <taxon>Actinomycetota</taxon>
        <taxon>Actinomycetes</taxon>
        <taxon>Kitasatosporales</taxon>
        <taxon>Streptomycetaceae</taxon>
        <taxon>Streptomyces</taxon>
    </lineage>
</organism>
<dbReference type="PROSITE" id="PS00211">
    <property type="entry name" value="ABC_TRANSPORTER_1"/>
    <property type="match status" value="1"/>
</dbReference>
<dbReference type="InterPro" id="IPR003439">
    <property type="entry name" value="ABC_transporter-like_ATP-bd"/>
</dbReference>